<dbReference type="Gene3D" id="3.60.40.10">
    <property type="entry name" value="PPM-type phosphatase domain"/>
    <property type="match status" value="1"/>
</dbReference>
<dbReference type="Pfam" id="PF13672">
    <property type="entry name" value="PP2C_2"/>
    <property type="match status" value="1"/>
</dbReference>
<dbReference type="EMBL" id="NPDN01000005">
    <property type="protein sequence ID" value="PJZ25327.1"/>
    <property type="molecule type" value="Genomic_DNA"/>
</dbReference>
<dbReference type="OrthoDB" id="9801841at2"/>
<dbReference type="AlphaFoldDB" id="A0A2M9XC93"/>
<evidence type="ECO:0000313" key="2">
    <source>
        <dbReference type="EMBL" id="PJZ25327.1"/>
    </source>
</evidence>
<dbReference type="Proteomes" id="UP000232196">
    <property type="component" value="Unassembled WGS sequence"/>
</dbReference>
<organism evidence="2 3">
    <name type="scientific">Leptospira hartskeerlii</name>
    <dbReference type="NCBI Taxonomy" id="2023177"/>
    <lineage>
        <taxon>Bacteria</taxon>
        <taxon>Pseudomonadati</taxon>
        <taxon>Spirochaetota</taxon>
        <taxon>Spirochaetia</taxon>
        <taxon>Leptospirales</taxon>
        <taxon>Leptospiraceae</taxon>
        <taxon>Leptospira</taxon>
    </lineage>
</organism>
<sequence length="254" mass="28166">MKLRYYAITDKGNFRSHNEDSFLSVDSLVCGQTHGESDTVRELDTEEFSGLFALADGLGGHEAGEIASRVALEKLAWMEKAIRPIEELPSSGWKNLIRKINNEVNAYGESIGKPKMGTTLVGCLLGKRKSWVFNVGDSRLYHLTKNGLSKVTVDHNIGEELGSSYGRNLLTSCIGGGTKSIEVDTFDYSGKLSPGDFILLCTDGLTEVLNIDQIEKIMREHEDLRETCRILSEEANLRLTRDNHTIVIIKIDSV</sequence>
<proteinExistence type="predicted"/>
<reference evidence="2 3" key="1">
    <citation type="submission" date="2017-07" db="EMBL/GenBank/DDBJ databases">
        <title>Leptospira spp. isolated from tropical soils.</title>
        <authorList>
            <person name="Thibeaux R."/>
            <person name="Iraola G."/>
            <person name="Ferres I."/>
            <person name="Bierque E."/>
            <person name="Girault D."/>
            <person name="Soupe-Gilbert M.-E."/>
            <person name="Picardeau M."/>
            <person name="Goarant C."/>
        </authorList>
    </citation>
    <scope>NUCLEOTIDE SEQUENCE [LARGE SCALE GENOMIC DNA]</scope>
    <source>
        <strain evidence="2 3">MCA1-C-A1</strain>
    </source>
</reference>
<comment type="caution">
    <text evidence="2">The sequence shown here is derived from an EMBL/GenBank/DDBJ whole genome shotgun (WGS) entry which is preliminary data.</text>
</comment>
<dbReference type="InterPro" id="IPR001932">
    <property type="entry name" value="PPM-type_phosphatase-like_dom"/>
</dbReference>
<gene>
    <name evidence="2" type="ORF">CH357_10370</name>
</gene>
<dbReference type="InterPro" id="IPR015655">
    <property type="entry name" value="PP2C"/>
</dbReference>
<protein>
    <submittedName>
        <fullName evidence="2">Protein phosphatase</fullName>
    </submittedName>
</protein>
<dbReference type="PROSITE" id="PS51746">
    <property type="entry name" value="PPM_2"/>
    <property type="match status" value="1"/>
</dbReference>
<evidence type="ECO:0000259" key="1">
    <source>
        <dbReference type="PROSITE" id="PS51746"/>
    </source>
</evidence>
<evidence type="ECO:0000313" key="3">
    <source>
        <dbReference type="Proteomes" id="UP000232196"/>
    </source>
</evidence>
<dbReference type="SUPFAM" id="SSF81606">
    <property type="entry name" value="PP2C-like"/>
    <property type="match status" value="1"/>
</dbReference>
<dbReference type="GO" id="GO:0004722">
    <property type="term" value="F:protein serine/threonine phosphatase activity"/>
    <property type="evidence" value="ECO:0007669"/>
    <property type="project" value="InterPro"/>
</dbReference>
<dbReference type="SMART" id="SM00331">
    <property type="entry name" value="PP2C_SIG"/>
    <property type="match status" value="1"/>
</dbReference>
<name>A0A2M9XC93_9LEPT</name>
<dbReference type="CDD" id="cd00143">
    <property type="entry name" value="PP2Cc"/>
    <property type="match status" value="1"/>
</dbReference>
<accession>A0A2M9XC93</accession>
<keyword evidence="3" id="KW-1185">Reference proteome</keyword>
<feature type="domain" description="PPM-type phosphatase" evidence="1">
    <location>
        <begin position="4"/>
        <end position="251"/>
    </location>
</feature>
<dbReference type="InterPro" id="IPR036457">
    <property type="entry name" value="PPM-type-like_dom_sf"/>
</dbReference>
<dbReference type="RefSeq" id="WP_100706676.1">
    <property type="nucleotide sequence ID" value="NZ_NPDL01000008.1"/>
</dbReference>
<dbReference type="SMART" id="SM00332">
    <property type="entry name" value="PP2Cc"/>
    <property type="match status" value="1"/>
</dbReference>
<dbReference type="PANTHER" id="PTHR47992">
    <property type="entry name" value="PROTEIN PHOSPHATASE"/>
    <property type="match status" value="1"/>
</dbReference>